<name>A0A371C4H0_YARLL</name>
<proteinExistence type="predicted"/>
<gene>
    <name evidence="1" type="ORF">B0I71DRAFT_165819</name>
</gene>
<dbReference type="AlphaFoldDB" id="A0A371C4H0"/>
<reference evidence="1 2" key="1">
    <citation type="submission" date="2018-07" db="EMBL/GenBank/DDBJ databases">
        <title>Draft Genome Assemblies for Five Robust Yarrowia lipolytica Strains Exhibiting High Lipid Production and Pentose Sugar Utilization and Sugar Alcohol Secretion from Undetoxified Lignocellulosic Biomass Hydrolysates.</title>
        <authorList>
            <consortium name="DOE Joint Genome Institute"/>
            <person name="Walker C."/>
            <person name="Ryu S."/>
            <person name="Na H."/>
            <person name="Zane M."/>
            <person name="LaButti K."/>
            <person name="Lipzen A."/>
            <person name="Haridas S."/>
            <person name="Barry K."/>
            <person name="Grigoriev I.V."/>
            <person name="Quarterman J."/>
            <person name="Slininger P."/>
            <person name="Dien B."/>
            <person name="Trinh C.T."/>
        </authorList>
    </citation>
    <scope>NUCLEOTIDE SEQUENCE [LARGE SCALE GENOMIC DNA]</scope>
    <source>
        <strain evidence="1 2">YB392</strain>
    </source>
</reference>
<protein>
    <submittedName>
        <fullName evidence="1">Uncharacterized protein</fullName>
    </submittedName>
</protein>
<accession>A0A371C4H0</accession>
<dbReference type="EMBL" id="KZ859018">
    <property type="protein sequence ID" value="RDW24860.1"/>
    <property type="molecule type" value="Genomic_DNA"/>
</dbReference>
<dbReference type="Proteomes" id="UP000256601">
    <property type="component" value="Unassembled WGS sequence"/>
</dbReference>
<sequence>MVCVRSSCRSTSTAQQACPTVRLVEVGCANKAEQKVGLESRFLSQRPFEKRKVDFPDPTRLRSLVADYHLPRCCVGSAFDWTTFDLFAVGGDHKTWRMELGVLRGRETGYDGQILDPYKVAVSYVSESYLSRVALFCAVMGFGELYDFASVRASIARGSGLTGFDQGQQTTVRKQVAAASFVLTLQQGSGASFLAGVVVGYNECRE</sequence>
<evidence type="ECO:0000313" key="2">
    <source>
        <dbReference type="Proteomes" id="UP000256601"/>
    </source>
</evidence>
<organism evidence="1 2">
    <name type="scientific">Yarrowia lipolytica</name>
    <name type="common">Candida lipolytica</name>
    <dbReference type="NCBI Taxonomy" id="4952"/>
    <lineage>
        <taxon>Eukaryota</taxon>
        <taxon>Fungi</taxon>
        <taxon>Dikarya</taxon>
        <taxon>Ascomycota</taxon>
        <taxon>Saccharomycotina</taxon>
        <taxon>Dipodascomycetes</taxon>
        <taxon>Dipodascales</taxon>
        <taxon>Dipodascales incertae sedis</taxon>
        <taxon>Yarrowia</taxon>
    </lineage>
</organism>
<evidence type="ECO:0000313" key="1">
    <source>
        <dbReference type="EMBL" id="RDW24860.1"/>
    </source>
</evidence>